<evidence type="ECO:0008006" key="4">
    <source>
        <dbReference type="Google" id="ProtNLM"/>
    </source>
</evidence>
<keyword evidence="1" id="KW-0472">Membrane</keyword>
<keyword evidence="3" id="KW-1185">Reference proteome</keyword>
<sequence length="140" mass="15919">MSLDRGTKIYAAVLTSICFGILLAWLLTLDFRLGVIDDMLQRDPLISSYPYPFRAMRISGTTAIISSPRSNTMPAVRFIGLIKPSLKNLSDQDPKLIAAQKQLAAVQSKVHKLVLDREDIDRVEWRIDKEWFAEKGIWLD</sequence>
<dbReference type="AlphaFoldDB" id="A0A7Z0VIF5"/>
<feature type="transmembrane region" description="Helical" evidence="1">
    <location>
        <begin position="9"/>
        <end position="27"/>
    </location>
</feature>
<gene>
    <name evidence="2" type="ORF">CODIS_35930</name>
</gene>
<reference evidence="2 3" key="1">
    <citation type="submission" date="2016-06" db="EMBL/GenBank/DDBJ databases">
        <title>Genome sequence of endosymbiont of Candidatus Endolucinida thiodiazotropha.</title>
        <authorList>
            <person name="Poehlein A."/>
            <person name="Koenig S."/>
            <person name="Heiden S.E."/>
            <person name="Thuermer A."/>
            <person name="Voget S."/>
            <person name="Daniel R."/>
            <person name="Markert S."/>
            <person name="Gros O."/>
            <person name="Schweder T."/>
        </authorList>
    </citation>
    <scope>NUCLEOTIDE SEQUENCE [LARGE SCALE GENOMIC DNA]</scope>
    <source>
        <strain evidence="2 3">COS</strain>
    </source>
</reference>
<dbReference type="OrthoDB" id="9181276at2"/>
<protein>
    <recommendedName>
        <fullName evidence="4">Glutamate-ammonia-ligase adenylyltransferase</fullName>
    </recommendedName>
</protein>
<accession>A0A7Z0VIF5</accession>
<evidence type="ECO:0000256" key="1">
    <source>
        <dbReference type="SAM" id="Phobius"/>
    </source>
</evidence>
<evidence type="ECO:0000313" key="3">
    <source>
        <dbReference type="Proteomes" id="UP000094769"/>
    </source>
</evidence>
<organism evidence="2 3">
    <name type="scientific">Candidatus Thiodiazotropha endolucinida</name>
    <dbReference type="NCBI Taxonomy" id="1655433"/>
    <lineage>
        <taxon>Bacteria</taxon>
        <taxon>Pseudomonadati</taxon>
        <taxon>Pseudomonadota</taxon>
        <taxon>Gammaproteobacteria</taxon>
        <taxon>Chromatiales</taxon>
        <taxon>Sedimenticolaceae</taxon>
        <taxon>Candidatus Thiodiazotropha</taxon>
    </lineage>
</organism>
<keyword evidence="1" id="KW-1133">Transmembrane helix</keyword>
<keyword evidence="1" id="KW-0812">Transmembrane</keyword>
<name>A0A7Z0VIF5_9GAMM</name>
<dbReference type="Proteomes" id="UP000094769">
    <property type="component" value="Unassembled WGS sequence"/>
</dbReference>
<proteinExistence type="predicted"/>
<comment type="caution">
    <text evidence="2">The sequence shown here is derived from an EMBL/GenBank/DDBJ whole genome shotgun (WGS) entry which is preliminary data.</text>
</comment>
<dbReference type="EMBL" id="MARB01000026">
    <property type="protein sequence ID" value="ODJ86160.1"/>
    <property type="molecule type" value="Genomic_DNA"/>
</dbReference>
<dbReference type="RefSeq" id="WP_083220872.1">
    <property type="nucleotide sequence ID" value="NZ_MARB01000026.1"/>
</dbReference>
<evidence type="ECO:0000313" key="2">
    <source>
        <dbReference type="EMBL" id="ODJ86160.1"/>
    </source>
</evidence>